<dbReference type="GO" id="GO:0016020">
    <property type="term" value="C:membrane"/>
    <property type="evidence" value="ECO:0007669"/>
    <property type="project" value="UniProtKB-SubCell"/>
</dbReference>
<dbReference type="InterPro" id="IPR012902">
    <property type="entry name" value="N_methyl_site"/>
</dbReference>
<evidence type="ECO:0000313" key="7">
    <source>
        <dbReference type="EMBL" id="PIP88460.1"/>
    </source>
</evidence>
<organism evidence="7 8">
    <name type="scientific">Candidatus Beckwithbacteria bacterium CG22_combo_CG10-13_8_21_14_all_01_47_9</name>
    <dbReference type="NCBI Taxonomy" id="1974496"/>
    <lineage>
        <taxon>Bacteria</taxon>
        <taxon>Candidatus Beckwithiibacteriota</taxon>
    </lineage>
</organism>
<dbReference type="InterPro" id="IPR000983">
    <property type="entry name" value="Bac_GSPG_pilin"/>
</dbReference>
<dbReference type="PANTHER" id="PTHR30093:SF44">
    <property type="entry name" value="TYPE II SECRETION SYSTEM CORE PROTEIN G"/>
    <property type="match status" value="1"/>
</dbReference>
<dbReference type="Gene3D" id="3.30.700.10">
    <property type="entry name" value="Glycoprotein, Type 4 Pilin"/>
    <property type="match status" value="1"/>
</dbReference>
<dbReference type="Proteomes" id="UP000229981">
    <property type="component" value="Unassembled WGS sequence"/>
</dbReference>
<dbReference type="EMBL" id="PCTU01000005">
    <property type="protein sequence ID" value="PIP88460.1"/>
    <property type="molecule type" value="Genomic_DNA"/>
</dbReference>
<dbReference type="GO" id="GO:0015628">
    <property type="term" value="P:protein secretion by the type II secretion system"/>
    <property type="evidence" value="ECO:0007669"/>
    <property type="project" value="InterPro"/>
</dbReference>
<dbReference type="AlphaFoldDB" id="A0A2H0E3R0"/>
<dbReference type="Pfam" id="PF07963">
    <property type="entry name" value="N_methyl"/>
    <property type="match status" value="1"/>
</dbReference>
<evidence type="ECO:0000256" key="4">
    <source>
        <dbReference type="ARBA" id="ARBA00022989"/>
    </source>
</evidence>
<dbReference type="InterPro" id="IPR045584">
    <property type="entry name" value="Pilin-like"/>
</dbReference>
<keyword evidence="4 6" id="KW-1133">Transmembrane helix</keyword>
<evidence type="ECO:0000256" key="1">
    <source>
        <dbReference type="ARBA" id="ARBA00004167"/>
    </source>
</evidence>
<keyword evidence="2" id="KW-0488">Methylation</keyword>
<sequence length="206" mass="22947">MRMKEKTGFTLIELVIVIAILGILLILSMMSWRRQLDKARDADRKTDLQRLSVAFEDYYNDHECYPNPDILAGPIDGLKPYLDKIPLNPITKASYYLEHSDCASYRILTELDNDSDPVIDYLNCSPDCGFDGVDANYGVSSTNISVSNHPTASGAGEPKTLYYACQSIDPYDCTSRGNSIPTCTPYYTSIDCDGVDCTQSQYSCPE</sequence>
<accession>A0A2H0E3R0</accession>
<feature type="transmembrane region" description="Helical" evidence="6">
    <location>
        <begin position="12"/>
        <end position="32"/>
    </location>
</feature>
<name>A0A2H0E3R0_9BACT</name>
<dbReference type="NCBIfam" id="TIGR02532">
    <property type="entry name" value="IV_pilin_GFxxxE"/>
    <property type="match status" value="1"/>
</dbReference>
<proteinExistence type="predicted"/>
<evidence type="ECO:0008006" key="9">
    <source>
        <dbReference type="Google" id="ProtNLM"/>
    </source>
</evidence>
<dbReference type="PRINTS" id="PR00813">
    <property type="entry name" value="BCTERIALGSPG"/>
</dbReference>
<evidence type="ECO:0000256" key="5">
    <source>
        <dbReference type="ARBA" id="ARBA00023136"/>
    </source>
</evidence>
<dbReference type="PANTHER" id="PTHR30093">
    <property type="entry name" value="GENERAL SECRETION PATHWAY PROTEIN G"/>
    <property type="match status" value="1"/>
</dbReference>
<evidence type="ECO:0000256" key="3">
    <source>
        <dbReference type="ARBA" id="ARBA00022692"/>
    </source>
</evidence>
<evidence type="ECO:0000313" key="8">
    <source>
        <dbReference type="Proteomes" id="UP000229981"/>
    </source>
</evidence>
<keyword evidence="5 6" id="KW-0472">Membrane</keyword>
<dbReference type="GO" id="GO:0015627">
    <property type="term" value="C:type II protein secretion system complex"/>
    <property type="evidence" value="ECO:0007669"/>
    <property type="project" value="InterPro"/>
</dbReference>
<dbReference type="PROSITE" id="PS00409">
    <property type="entry name" value="PROKAR_NTER_METHYL"/>
    <property type="match status" value="1"/>
</dbReference>
<evidence type="ECO:0000256" key="6">
    <source>
        <dbReference type="SAM" id="Phobius"/>
    </source>
</evidence>
<protein>
    <recommendedName>
        <fullName evidence="9">Type II secretion system protein GspG C-terminal domain-containing protein</fullName>
    </recommendedName>
</protein>
<dbReference type="SUPFAM" id="SSF54523">
    <property type="entry name" value="Pili subunits"/>
    <property type="match status" value="1"/>
</dbReference>
<gene>
    <name evidence="7" type="ORF">COW80_00210</name>
</gene>
<comment type="caution">
    <text evidence="7">The sequence shown here is derived from an EMBL/GenBank/DDBJ whole genome shotgun (WGS) entry which is preliminary data.</text>
</comment>
<reference evidence="7 8" key="1">
    <citation type="submission" date="2017-09" db="EMBL/GenBank/DDBJ databases">
        <title>Depth-based differentiation of microbial function through sediment-hosted aquifers and enrichment of novel symbionts in the deep terrestrial subsurface.</title>
        <authorList>
            <person name="Probst A.J."/>
            <person name="Ladd B."/>
            <person name="Jarett J.K."/>
            <person name="Geller-Mcgrath D.E."/>
            <person name="Sieber C.M."/>
            <person name="Emerson J.B."/>
            <person name="Anantharaman K."/>
            <person name="Thomas B.C."/>
            <person name="Malmstrom R."/>
            <person name="Stieglmeier M."/>
            <person name="Klingl A."/>
            <person name="Woyke T."/>
            <person name="Ryan C.M."/>
            <person name="Banfield J.F."/>
        </authorList>
    </citation>
    <scope>NUCLEOTIDE SEQUENCE [LARGE SCALE GENOMIC DNA]</scope>
    <source>
        <strain evidence="7">CG22_combo_CG10-13_8_21_14_all_01_47_9</strain>
    </source>
</reference>
<keyword evidence="3 6" id="KW-0812">Transmembrane</keyword>
<comment type="subcellular location">
    <subcellularLocation>
        <location evidence="1">Membrane</location>
        <topology evidence="1">Single-pass membrane protein</topology>
    </subcellularLocation>
</comment>
<evidence type="ECO:0000256" key="2">
    <source>
        <dbReference type="ARBA" id="ARBA00022481"/>
    </source>
</evidence>